<feature type="signal peptide" evidence="1">
    <location>
        <begin position="1"/>
        <end position="21"/>
    </location>
</feature>
<dbReference type="EMBL" id="JACDZE010000004">
    <property type="protein sequence ID" value="MBA5630382.1"/>
    <property type="molecule type" value="Genomic_DNA"/>
</dbReference>
<evidence type="ECO:0008006" key="4">
    <source>
        <dbReference type="Google" id="ProtNLM"/>
    </source>
</evidence>
<name>A0A838ZTT9_9FLAO</name>
<dbReference type="RefSeq" id="WP_182043979.1">
    <property type="nucleotide sequence ID" value="NZ_JACDZE010000004.1"/>
</dbReference>
<comment type="caution">
    <text evidence="2">The sequence shown here is derived from an EMBL/GenBank/DDBJ whole genome shotgun (WGS) entry which is preliminary data.</text>
</comment>
<dbReference type="Proteomes" id="UP000552241">
    <property type="component" value="Unassembled WGS sequence"/>
</dbReference>
<accession>A0A838ZTT9</accession>
<feature type="chain" id="PRO_5032557377" description="YD repeat-containing protein" evidence="1">
    <location>
        <begin position="22"/>
        <end position="1036"/>
    </location>
</feature>
<dbReference type="AlphaFoldDB" id="A0A838ZTT9"/>
<evidence type="ECO:0000313" key="2">
    <source>
        <dbReference type="EMBL" id="MBA5630382.1"/>
    </source>
</evidence>
<keyword evidence="3" id="KW-1185">Reference proteome</keyword>
<reference evidence="2 3" key="1">
    <citation type="submission" date="2020-07" db="EMBL/GenBank/DDBJ databases">
        <title>Moheibacter lacus sp. nov., a member of the family Flavobacteriaceae isolated from freshwater lake sediment.</title>
        <authorList>
            <person name="Liu Y."/>
        </authorList>
    </citation>
    <scope>NUCLEOTIDE SEQUENCE [LARGE SCALE GENOMIC DNA]</scope>
    <source>
        <strain evidence="2 3">BDHS18</strain>
    </source>
</reference>
<organism evidence="2 3">
    <name type="scientific">Moheibacter lacus</name>
    <dbReference type="NCBI Taxonomy" id="2745851"/>
    <lineage>
        <taxon>Bacteria</taxon>
        <taxon>Pseudomonadati</taxon>
        <taxon>Bacteroidota</taxon>
        <taxon>Flavobacteriia</taxon>
        <taxon>Flavobacteriales</taxon>
        <taxon>Weeksellaceae</taxon>
        <taxon>Moheibacter</taxon>
    </lineage>
</organism>
<keyword evidence="1" id="KW-0732">Signal</keyword>
<evidence type="ECO:0000313" key="3">
    <source>
        <dbReference type="Proteomes" id="UP000552241"/>
    </source>
</evidence>
<gene>
    <name evidence="2" type="ORF">HU137_11415</name>
</gene>
<protein>
    <recommendedName>
        <fullName evidence="4">YD repeat-containing protein</fullName>
    </recommendedName>
</protein>
<proteinExistence type="predicted"/>
<evidence type="ECO:0000256" key="1">
    <source>
        <dbReference type="SAM" id="SignalP"/>
    </source>
</evidence>
<sequence>MKLIKRCIAIILILLSNLNWSQSLPIPQGVQSPTASSLGKFGDLPVSYYTGTAGISIPIHTMTEKNVPLDISLNYDTSGVRLNAIPGWVGENWSLNAGGVITRQEKGLAFDEFHYNTTIGTHQRGYFYSHSLLDVSNWTSSAFLLAINSFWDKDTTPDIFTFNFMGHSGKFFLGQDGSWKVASDSNMKVIINMDDNRYPPQEPNYAYKLIYKITLIDDNGTKYVFGNKQDAIDYSVNFFQQFRGDSNNRVYWRANAWYLTEVRDHLGNLLYDLSYERKEYTVSFNYYHESERWGTTGGDWNANCYSYKGGVYGIAGELMSSVYLKEIKALSGESALFNIVANNNGQGDLGNAYYDRYSGQNNPSGVPSLTGWITQFIENNYPVGSNNLFPYLQEIGGSVNDIYNQFKWYRLNQIEVKLNNSTVRKFILRHNNLPYQSGQPSPRMQLTELERANTIAQPTSSYYFQYNSPLPRDYMTLQTDHWGYYKGSFYSVSGFGSSPASATAMYNSRMPNGTYSLYGLLNTIIYPTGGKTVIEYEPNTYNSYVSDDRSSLISESTTLAGGTRVKRLLDYSEGTTLSKEREFIYQKANGTGSGILEYKPVYFWDWTYPSVTNGAVARQQKYSTNTILPLSNFFGSHIGYSEVKEIVKSNEGNFHTIYKYTSNAESKYRDELGLTNYGASGFSPYSTKNDKSLYRGKLLSTEEYNSSNQPVRKIENTYPALSYLNSHVARGIDVVPVNCPQGLASGFYLKGSAYYLYYLDMAPSTTVVTEYFPNANNIVSTTTFDYKQHPPTNRGNNYLNYQLFESTSLGEKIKENHAYTFDGTFIVDHENSTLLQSILLTANVMKPYKTTNEKLVGSVTEKIAESKTIYGQFTGNGTVFPRFLYKSKANRPLEKELTFDRYDAIGNPEQYTIENQVPVVLVYGYNKKFPIAKIEGKTYGELPQTLIQDIVDASNVPANQNNPATLIAMLQGLREHSSLSNALVTTYTYRPVSGVSSITPPNGITEYYHYDVYGRLQAVKDHNGKIIQEYKYNYKP</sequence>